<sequence length="160" mass="18604">MPKHHFVIENKAEVNEYIHTSYSWDSQDLIHKSGLTPENHATLEDEFIAYIYDSLQWLDTWNPYTCTRCSGLNNYGITVIEEQNALLKFQQLIRVWIDLFSHATDPIVLTGNYSNDGEDQKGYYEKLVYNKVELINELHKLANMAKYAEVNGKCIVHFGI</sequence>
<accession>A0A100VIG6</accession>
<dbReference type="RefSeq" id="WP_062833314.1">
    <property type="nucleotide sequence ID" value="NZ_BCNV01000001.1"/>
</dbReference>
<reference evidence="1 2" key="1">
    <citation type="journal article" date="2016" name="Genome Announc.">
        <title>Draft Genome Sequence of Paenibacillus amylolyticus Heshi-A3, Isolated from Fermented Rice Bran in a Japanese Fermented Seafood Dish.</title>
        <authorList>
            <person name="Akuzawa S."/>
            <person name="Nagaoka J."/>
            <person name="Kanekatsu M."/>
            <person name="Kubota E."/>
            <person name="Ohtake R."/>
            <person name="Suzuki T."/>
            <person name="Kanesaki Y."/>
        </authorList>
    </citation>
    <scope>NUCLEOTIDE SEQUENCE [LARGE SCALE GENOMIC DNA]</scope>
    <source>
        <strain evidence="1 2">Heshi-A3</strain>
    </source>
</reference>
<protein>
    <submittedName>
        <fullName evidence="1">Uncharacterized protein</fullName>
    </submittedName>
</protein>
<dbReference type="Proteomes" id="UP000069697">
    <property type="component" value="Unassembled WGS sequence"/>
</dbReference>
<evidence type="ECO:0000313" key="1">
    <source>
        <dbReference type="EMBL" id="GAS80427.1"/>
    </source>
</evidence>
<comment type="caution">
    <text evidence="1">The sequence shown here is derived from an EMBL/GenBank/DDBJ whole genome shotgun (WGS) entry which is preliminary data.</text>
</comment>
<gene>
    <name evidence="1" type="ORF">PAHA3_0497</name>
</gene>
<evidence type="ECO:0000313" key="2">
    <source>
        <dbReference type="Proteomes" id="UP000069697"/>
    </source>
</evidence>
<organism evidence="1 2">
    <name type="scientific">Paenibacillus amylolyticus</name>
    <dbReference type="NCBI Taxonomy" id="1451"/>
    <lineage>
        <taxon>Bacteria</taxon>
        <taxon>Bacillati</taxon>
        <taxon>Bacillota</taxon>
        <taxon>Bacilli</taxon>
        <taxon>Bacillales</taxon>
        <taxon>Paenibacillaceae</taxon>
        <taxon>Paenibacillus</taxon>
    </lineage>
</organism>
<dbReference type="EMBL" id="BCNV01000001">
    <property type="protein sequence ID" value="GAS80427.1"/>
    <property type="molecule type" value="Genomic_DNA"/>
</dbReference>
<name>A0A100VIG6_PAEAM</name>
<dbReference type="AlphaFoldDB" id="A0A100VIG6"/>
<reference evidence="2" key="2">
    <citation type="submission" date="2016-01" db="EMBL/GenBank/DDBJ databases">
        <title>Draft Genome Sequence of Paenibacillus amylolyticus Heshi-A3 that Was Isolated from Fermented Rice Bran with Aging Salted Mackerel, Which Was Named Heshiko as Traditional Fermented Seafood in Japan.</title>
        <authorList>
            <person name="Akuzawa S."/>
            <person name="Nakagawa J."/>
            <person name="Kanekatsu T."/>
            <person name="Kubota E."/>
            <person name="Ohtake R."/>
            <person name="Suzuki T."/>
            <person name="Kanesaki Y."/>
        </authorList>
    </citation>
    <scope>NUCLEOTIDE SEQUENCE [LARGE SCALE GENOMIC DNA]</scope>
    <source>
        <strain evidence="2">Heshi-A3</strain>
    </source>
</reference>
<proteinExistence type="predicted"/>